<evidence type="ECO:0000256" key="4">
    <source>
        <dbReference type="ARBA" id="ARBA00023172"/>
    </source>
</evidence>
<evidence type="ECO:0000259" key="6">
    <source>
        <dbReference type="PROSITE" id="PS51898"/>
    </source>
</evidence>
<dbReference type="InterPro" id="IPR038488">
    <property type="entry name" value="Integrase_DNA-bd_sf"/>
</dbReference>
<dbReference type="CDD" id="cd00801">
    <property type="entry name" value="INT_P4_C"/>
    <property type="match status" value="1"/>
</dbReference>
<dbReference type="Gene3D" id="1.10.443.10">
    <property type="entry name" value="Intergrase catalytic core"/>
    <property type="match status" value="1"/>
</dbReference>
<dbReference type="GO" id="GO:0003677">
    <property type="term" value="F:DNA binding"/>
    <property type="evidence" value="ECO:0007669"/>
    <property type="project" value="UniProtKB-UniRule"/>
</dbReference>
<accession>A0A420EPX7</accession>
<feature type="domain" description="Tyr recombinase" evidence="6">
    <location>
        <begin position="206"/>
        <end position="391"/>
    </location>
</feature>
<dbReference type="Gene3D" id="3.30.160.390">
    <property type="entry name" value="Integrase, DNA-binding domain"/>
    <property type="match status" value="1"/>
</dbReference>
<evidence type="ECO:0000256" key="1">
    <source>
        <dbReference type="ARBA" id="ARBA00008857"/>
    </source>
</evidence>
<keyword evidence="9" id="KW-1185">Reference proteome</keyword>
<evidence type="ECO:0000256" key="3">
    <source>
        <dbReference type="ARBA" id="ARBA00023125"/>
    </source>
</evidence>
<evidence type="ECO:0000259" key="7">
    <source>
        <dbReference type="PROSITE" id="PS51900"/>
    </source>
</evidence>
<feature type="domain" description="Core-binding (CB)" evidence="7">
    <location>
        <begin position="106"/>
        <end position="185"/>
    </location>
</feature>
<reference evidence="8 9" key="1">
    <citation type="submission" date="2018-09" db="EMBL/GenBank/DDBJ databases">
        <title>Altererythrobacter spongiae sp. nov., isolated from a marine sponge.</title>
        <authorList>
            <person name="Zhuang L."/>
            <person name="Luo L."/>
        </authorList>
    </citation>
    <scope>NUCLEOTIDE SEQUENCE [LARGE SCALE GENOMIC DNA]</scope>
    <source>
        <strain evidence="8 9">HN-Y73</strain>
    </source>
</reference>
<proteinExistence type="inferred from homology"/>
<dbReference type="InterPro" id="IPR011010">
    <property type="entry name" value="DNA_brk_join_enz"/>
</dbReference>
<dbReference type="Pfam" id="PF00589">
    <property type="entry name" value="Phage_integrase"/>
    <property type="match status" value="1"/>
</dbReference>
<evidence type="ECO:0000313" key="9">
    <source>
        <dbReference type="Proteomes" id="UP000284395"/>
    </source>
</evidence>
<name>A0A420EPX7_9SPHN</name>
<dbReference type="PROSITE" id="PS51898">
    <property type="entry name" value="TYR_RECOMBINASE"/>
    <property type="match status" value="1"/>
</dbReference>
<dbReference type="InterPro" id="IPR050808">
    <property type="entry name" value="Phage_Integrase"/>
</dbReference>
<dbReference type="Gene3D" id="1.10.150.130">
    <property type="match status" value="1"/>
</dbReference>
<dbReference type="PANTHER" id="PTHR30629:SF2">
    <property type="entry name" value="PROPHAGE INTEGRASE INTS-RELATED"/>
    <property type="match status" value="1"/>
</dbReference>
<dbReference type="GO" id="GO:0015074">
    <property type="term" value="P:DNA integration"/>
    <property type="evidence" value="ECO:0007669"/>
    <property type="project" value="UniProtKB-KW"/>
</dbReference>
<dbReference type="InterPro" id="IPR025166">
    <property type="entry name" value="Integrase_DNA_bind_dom"/>
</dbReference>
<dbReference type="EMBL" id="RAPF01000002">
    <property type="protein sequence ID" value="RKF22733.1"/>
    <property type="molecule type" value="Genomic_DNA"/>
</dbReference>
<keyword evidence="2" id="KW-0229">DNA integration</keyword>
<dbReference type="InterPro" id="IPR010998">
    <property type="entry name" value="Integrase_recombinase_N"/>
</dbReference>
<dbReference type="OrthoDB" id="7615137at2"/>
<dbReference type="Pfam" id="PF13356">
    <property type="entry name" value="Arm-DNA-bind_3"/>
    <property type="match status" value="1"/>
</dbReference>
<sequence>MARAMTTKGVEAIKPDPAKRIEIPNPALSGLYLVVQPSGAKSWALRYRFGGKPAKLTLGKWPMMGVADARTAATEALEAVEHGRNPAVAKKAAKADQREAIATERDKVKTLVAQFDKRHLSGLKRGREVRRALDVHVVAAWGERDIGDITKRDVIDLLDGIADSGRKVTANRVRAYLGKFLNWAVERDIISMNPAMGVKAVAKEVSRDRVLSDDEIRLLWLAGDNLGFPWGPFAKTLLLTGQRLNEVAQMPRAEIDGDLWSLPPDRTKNGRAHDVPLSTSALEVVAALPKTSASYVFSTNGTSPLQGFSKGNKHIRDKMAEIATEEAGEPVEIEHWTWHDLRRTCATGLARMGIPVRVTEACLNHVSGTAAGIVSVYQRHDYADEKRQALEAWARFVTELVEGKPDNVVRLAEAG</sequence>
<dbReference type="GO" id="GO:0006310">
    <property type="term" value="P:DNA recombination"/>
    <property type="evidence" value="ECO:0007669"/>
    <property type="project" value="UniProtKB-KW"/>
</dbReference>
<comment type="similarity">
    <text evidence="1">Belongs to the 'phage' integrase family.</text>
</comment>
<dbReference type="InterPro" id="IPR044068">
    <property type="entry name" value="CB"/>
</dbReference>
<dbReference type="InterPro" id="IPR053876">
    <property type="entry name" value="Phage_int_M"/>
</dbReference>
<keyword evidence="3 5" id="KW-0238">DNA-binding</keyword>
<dbReference type="PROSITE" id="PS51900">
    <property type="entry name" value="CB"/>
    <property type="match status" value="1"/>
</dbReference>
<organism evidence="8 9">
    <name type="scientific">Altericroceibacterium spongiae</name>
    <dbReference type="NCBI Taxonomy" id="2320269"/>
    <lineage>
        <taxon>Bacteria</taxon>
        <taxon>Pseudomonadati</taxon>
        <taxon>Pseudomonadota</taxon>
        <taxon>Alphaproteobacteria</taxon>
        <taxon>Sphingomonadales</taxon>
        <taxon>Erythrobacteraceae</taxon>
        <taxon>Altericroceibacterium</taxon>
    </lineage>
</organism>
<dbReference type="InterPro" id="IPR002104">
    <property type="entry name" value="Integrase_catalytic"/>
</dbReference>
<dbReference type="Pfam" id="PF22022">
    <property type="entry name" value="Phage_int_M"/>
    <property type="match status" value="1"/>
</dbReference>
<dbReference type="Proteomes" id="UP000284395">
    <property type="component" value="Unassembled WGS sequence"/>
</dbReference>
<evidence type="ECO:0000313" key="8">
    <source>
        <dbReference type="EMBL" id="RKF22733.1"/>
    </source>
</evidence>
<keyword evidence="4" id="KW-0233">DNA recombination</keyword>
<dbReference type="SUPFAM" id="SSF56349">
    <property type="entry name" value="DNA breaking-rejoining enzymes"/>
    <property type="match status" value="1"/>
</dbReference>
<dbReference type="AlphaFoldDB" id="A0A420EPX7"/>
<evidence type="ECO:0000256" key="5">
    <source>
        <dbReference type="PROSITE-ProRule" id="PRU01248"/>
    </source>
</evidence>
<gene>
    <name evidence="8" type="ORF">D6851_05920</name>
</gene>
<comment type="caution">
    <text evidence="8">The sequence shown here is derived from an EMBL/GenBank/DDBJ whole genome shotgun (WGS) entry which is preliminary data.</text>
</comment>
<dbReference type="PANTHER" id="PTHR30629">
    <property type="entry name" value="PROPHAGE INTEGRASE"/>
    <property type="match status" value="1"/>
</dbReference>
<dbReference type="InterPro" id="IPR013762">
    <property type="entry name" value="Integrase-like_cat_sf"/>
</dbReference>
<protein>
    <submittedName>
        <fullName evidence="8">Site-specific integrase</fullName>
    </submittedName>
</protein>
<evidence type="ECO:0000256" key="2">
    <source>
        <dbReference type="ARBA" id="ARBA00022908"/>
    </source>
</evidence>